<evidence type="ECO:0000259" key="3">
    <source>
        <dbReference type="Pfam" id="PF07589"/>
    </source>
</evidence>
<feature type="transmembrane region" description="Helical" evidence="2">
    <location>
        <begin position="33"/>
        <end position="59"/>
    </location>
</feature>
<dbReference type="InterPro" id="IPR013424">
    <property type="entry name" value="Ice-binding_C"/>
</dbReference>
<accession>A0ABQ1S9R8</accession>
<dbReference type="EMBL" id="BMKL01000001">
    <property type="protein sequence ID" value="GGD97052.1"/>
    <property type="molecule type" value="Genomic_DNA"/>
</dbReference>
<organism evidence="4 5">
    <name type="scientific">Tsuneonella deserti</name>
    <dbReference type="NCBI Taxonomy" id="2035528"/>
    <lineage>
        <taxon>Bacteria</taxon>
        <taxon>Pseudomonadati</taxon>
        <taxon>Pseudomonadota</taxon>
        <taxon>Alphaproteobacteria</taxon>
        <taxon>Sphingomonadales</taxon>
        <taxon>Erythrobacteraceae</taxon>
        <taxon>Tsuneonella</taxon>
    </lineage>
</organism>
<evidence type="ECO:0000313" key="4">
    <source>
        <dbReference type="EMBL" id="GGD97052.1"/>
    </source>
</evidence>
<feature type="domain" description="Ice-binding protein C-terminal" evidence="3">
    <location>
        <begin position="59"/>
        <end position="81"/>
    </location>
</feature>
<keyword evidence="5" id="KW-1185">Reference proteome</keyword>
<keyword evidence="2" id="KW-0472">Membrane</keyword>
<protein>
    <recommendedName>
        <fullName evidence="3">Ice-binding protein C-terminal domain-containing protein</fullName>
    </recommendedName>
</protein>
<dbReference type="Pfam" id="PF07589">
    <property type="entry name" value="PEP-CTERM"/>
    <property type="match status" value="1"/>
</dbReference>
<keyword evidence="2" id="KW-1133">Transmembrane helix</keyword>
<dbReference type="Proteomes" id="UP000619041">
    <property type="component" value="Unassembled WGS sequence"/>
</dbReference>
<reference evidence="5" key="1">
    <citation type="journal article" date="2019" name="Int. J. Syst. Evol. Microbiol.">
        <title>The Global Catalogue of Microorganisms (GCM) 10K type strain sequencing project: providing services to taxonomists for standard genome sequencing and annotation.</title>
        <authorList>
            <consortium name="The Broad Institute Genomics Platform"/>
            <consortium name="The Broad Institute Genome Sequencing Center for Infectious Disease"/>
            <person name="Wu L."/>
            <person name="Ma J."/>
        </authorList>
    </citation>
    <scope>NUCLEOTIDE SEQUENCE [LARGE SCALE GENOMIC DNA]</scope>
    <source>
        <strain evidence="5">CGMCC 1.15959</strain>
    </source>
</reference>
<evidence type="ECO:0000256" key="1">
    <source>
        <dbReference type="SAM" id="MobiDB-lite"/>
    </source>
</evidence>
<sequence>MLCAPPGLQPAPELRPPAGQLSRGHWQDSAGSALIAGVKFAISLMLLGFATPALAAGAAVPEPSAMALFGLGVLGVIVGRRSARGKRD</sequence>
<feature type="transmembrane region" description="Helical" evidence="2">
    <location>
        <begin position="65"/>
        <end position="83"/>
    </location>
</feature>
<feature type="region of interest" description="Disordered" evidence="1">
    <location>
        <begin position="1"/>
        <end position="24"/>
    </location>
</feature>
<evidence type="ECO:0000313" key="5">
    <source>
        <dbReference type="Proteomes" id="UP000619041"/>
    </source>
</evidence>
<name>A0ABQ1S9R8_9SPHN</name>
<evidence type="ECO:0000256" key="2">
    <source>
        <dbReference type="SAM" id="Phobius"/>
    </source>
</evidence>
<gene>
    <name evidence="4" type="ORF">GCM10011515_16040</name>
</gene>
<keyword evidence="2" id="KW-0812">Transmembrane</keyword>
<proteinExistence type="predicted"/>
<comment type="caution">
    <text evidence="4">The sequence shown here is derived from an EMBL/GenBank/DDBJ whole genome shotgun (WGS) entry which is preliminary data.</text>
</comment>
<dbReference type="NCBIfam" id="TIGR02595">
    <property type="entry name" value="PEP_CTERM"/>
    <property type="match status" value="1"/>
</dbReference>